<sequence>AAKLTEARRIREDVRTSRAAHSGSCSVKAAAFPVCTHCSRPHIVSKTAEALSSPSFPSHRVLFLAATRPRGTMRAQSPEGRTRTPVAGSGNSEKAPGFRICGGVTGATCLASTSAAVCLTTGQGAGDERSRFLSLLGALSFTASAQALLSAAFRCGNYLQYVTIASRAVRNALKEDARAVAQRRDEQSLKFAKWEAGSQGELVSYRCVSPAFPLAEIVHSQRRWKIPSS</sequence>
<evidence type="ECO:0000256" key="1">
    <source>
        <dbReference type="ARBA" id="ARBA00009502"/>
    </source>
</evidence>
<evidence type="ECO:0000313" key="3">
    <source>
        <dbReference type="EMBL" id="KAG5457964.1"/>
    </source>
</evidence>
<dbReference type="Pfam" id="PF04627">
    <property type="entry name" value="ATP-synt_Eps"/>
    <property type="match status" value="1"/>
</dbReference>
<dbReference type="EMBL" id="JAEFCI010009197">
    <property type="protein sequence ID" value="KAG5457964.1"/>
    <property type="molecule type" value="Genomic_DNA"/>
</dbReference>
<keyword evidence="4" id="KW-1185">Reference proteome</keyword>
<dbReference type="InterPro" id="IPR006721">
    <property type="entry name" value="ATP_synth_F1_esu_mt"/>
</dbReference>
<dbReference type="Gene3D" id="1.10.1620.20">
    <property type="entry name" value="ATP synthase, F1 complex, epsilon subunit superfamily, mitochondrial"/>
    <property type="match status" value="1"/>
</dbReference>
<feature type="region of interest" description="Disordered" evidence="2">
    <location>
        <begin position="70"/>
        <end position="93"/>
    </location>
</feature>
<comment type="similarity">
    <text evidence="1">Belongs to the eukaryotic ATPase epsilon family.</text>
</comment>
<dbReference type="InterPro" id="IPR036742">
    <property type="entry name" value="ATP_synth_F1_esu_sf_mt"/>
</dbReference>
<accession>A0A8H7ZRD1</accession>
<protein>
    <submittedName>
        <fullName evidence="3">Uncharacterized protein</fullName>
    </submittedName>
</protein>
<dbReference type="OrthoDB" id="269124at2759"/>
<comment type="caution">
    <text evidence="3">The sequence shown here is derived from an EMBL/GenBank/DDBJ whole genome shotgun (WGS) entry which is preliminary data.</text>
</comment>
<gene>
    <name evidence="3" type="ORF">BJ554DRAFT_1909</name>
</gene>
<dbReference type="GO" id="GO:0046933">
    <property type="term" value="F:proton-transporting ATP synthase activity, rotational mechanism"/>
    <property type="evidence" value="ECO:0007669"/>
    <property type="project" value="InterPro"/>
</dbReference>
<dbReference type="GO" id="GO:0005743">
    <property type="term" value="C:mitochondrial inner membrane"/>
    <property type="evidence" value="ECO:0007669"/>
    <property type="project" value="InterPro"/>
</dbReference>
<feature type="non-terminal residue" evidence="3">
    <location>
        <position position="1"/>
    </location>
</feature>
<name>A0A8H7ZRD1_9FUNG</name>
<dbReference type="AlphaFoldDB" id="A0A8H7ZRD1"/>
<evidence type="ECO:0000256" key="2">
    <source>
        <dbReference type="SAM" id="MobiDB-lite"/>
    </source>
</evidence>
<reference evidence="3 4" key="1">
    <citation type="journal article" name="Sci. Rep.">
        <title>Genome-scale phylogenetic analyses confirm Olpidium as the closest living zoosporic fungus to the non-flagellated, terrestrial fungi.</title>
        <authorList>
            <person name="Chang Y."/>
            <person name="Rochon D."/>
            <person name="Sekimoto S."/>
            <person name="Wang Y."/>
            <person name="Chovatia M."/>
            <person name="Sandor L."/>
            <person name="Salamov A."/>
            <person name="Grigoriev I.V."/>
            <person name="Stajich J.E."/>
            <person name="Spatafora J.W."/>
        </authorList>
    </citation>
    <scope>NUCLEOTIDE SEQUENCE [LARGE SCALE GENOMIC DNA]</scope>
    <source>
        <strain evidence="3">S191</strain>
    </source>
</reference>
<evidence type="ECO:0000313" key="4">
    <source>
        <dbReference type="Proteomes" id="UP000673691"/>
    </source>
</evidence>
<proteinExistence type="inferred from homology"/>
<dbReference type="GO" id="GO:0045259">
    <property type="term" value="C:proton-transporting ATP synthase complex"/>
    <property type="evidence" value="ECO:0007669"/>
    <property type="project" value="InterPro"/>
</dbReference>
<dbReference type="Proteomes" id="UP000673691">
    <property type="component" value="Unassembled WGS sequence"/>
</dbReference>
<organism evidence="3 4">
    <name type="scientific">Olpidium bornovanus</name>
    <dbReference type="NCBI Taxonomy" id="278681"/>
    <lineage>
        <taxon>Eukaryota</taxon>
        <taxon>Fungi</taxon>
        <taxon>Fungi incertae sedis</taxon>
        <taxon>Olpidiomycota</taxon>
        <taxon>Olpidiomycotina</taxon>
        <taxon>Olpidiomycetes</taxon>
        <taxon>Olpidiales</taxon>
        <taxon>Olpidiaceae</taxon>
        <taxon>Olpidium</taxon>
    </lineage>
</organism>
<dbReference type="SUPFAM" id="SSF48690">
    <property type="entry name" value="Epsilon subunit of mitochondrial F1F0-ATP synthase"/>
    <property type="match status" value="1"/>
</dbReference>
<dbReference type="CDD" id="cd12153">
    <property type="entry name" value="F1-ATPase_epsilon"/>
    <property type="match status" value="1"/>
</dbReference>